<reference evidence="1" key="1">
    <citation type="submission" date="2018-05" db="EMBL/GenBank/DDBJ databases">
        <authorList>
            <person name="Lanie J.A."/>
            <person name="Ng W.-L."/>
            <person name="Kazmierczak K.M."/>
            <person name="Andrzejewski T.M."/>
            <person name="Davidsen T.M."/>
            <person name="Wayne K.J."/>
            <person name="Tettelin H."/>
            <person name="Glass J.I."/>
            <person name="Rusch D."/>
            <person name="Podicherti R."/>
            <person name="Tsui H.-C.T."/>
            <person name="Winkler M.E."/>
        </authorList>
    </citation>
    <scope>NUCLEOTIDE SEQUENCE</scope>
</reference>
<name>A0A381XV27_9ZZZZ</name>
<dbReference type="EMBL" id="UINC01016451">
    <property type="protein sequence ID" value="SVA68480.1"/>
    <property type="molecule type" value="Genomic_DNA"/>
</dbReference>
<dbReference type="AlphaFoldDB" id="A0A381XV27"/>
<evidence type="ECO:0000313" key="1">
    <source>
        <dbReference type="EMBL" id="SVA68480.1"/>
    </source>
</evidence>
<organism evidence="1">
    <name type="scientific">marine metagenome</name>
    <dbReference type="NCBI Taxonomy" id="408172"/>
    <lineage>
        <taxon>unclassified sequences</taxon>
        <taxon>metagenomes</taxon>
        <taxon>ecological metagenomes</taxon>
    </lineage>
</organism>
<proteinExistence type="predicted"/>
<protein>
    <submittedName>
        <fullName evidence="1">Uncharacterized protein</fullName>
    </submittedName>
</protein>
<accession>A0A381XV27</accession>
<sequence length="51" mass="5620">MSVNAKLISCPTPLIDPISNECLSGLVGEPFMQLIFEQIQLGGDRNWVSTR</sequence>
<gene>
    <name evidence="1" type="ORF">METZ01_LOCUS121334</name>
</gene>